<evidence type="ECO:0000313" key="3">
    <source>
        <dbReference type="Proteomes" id="UP001500729"/>
    </source>
</evidence>
<dbReference type="EMBL" id="BAAAGS010000019">
    <property type="protein sequence ID" value="GAA0530525.1"/>
    <property type="molecule type" value="Genomic_DNA"/>
</dbReference>
<evidence type="ECO:0000256" key="1">
    <source>
        <dbReference type="SAM" id="Coils"/>
    </source>
</evidence>
<gene>
    <name evidence="2" type="ORF">GCM10009533_32180</name>
</gene>
<comment type="caution">
    <text evidence="2">The sequence shown here is derived from an EMBL/GenBank/DDBJ whole genome shotgun (WGS) entry which is preliminary data.</text>
</comment>
<feature type="coiled-coil region" evidence="1">
    <location>
        <begin position="137"/>
        <end position="164"/>
    </location>
</feature>
<keyword evidence="1" id="KW-0175">Coiled coil</keyword>
<sequence length="175" mass="19224">MSSTESAGRAKPLLGIYLNDHLAGATGGLELARRVARSRRGTSMESDLAELVEEVGQDRAELVRIIRTLGFSVARLKLAVAWLGEKLSRFKLNGRLLRGSPLSTLIELEAMSLGVHGKAAGWKTLRAMCDRLPRLDAGKLEELLDRANRQLDLLERLRTETAEEIARERAGGQVP</sequence>
<organism evidence="2 3">
    <name type="scientific">Saccharopolyspora erythraea</name>
    <name type="common">Streptomyces erythraeus</name>
    <dbReference type="NCBI Taxonomy" id="1836"/>
    <lineage>
        <taxon>Bacteria</taxon>
        <taxon>Bacillati</taxon>
        <taxon>Actinomycetota</taxon>
        <taxon>Actinomycetes</taxon>
        <taxon>Pseudonocardiales</taxon>
        <taxon>Pseudonocardiaceae</taxon>
        <taxon>Saccharopolyspora</taxon>
    </lineage>
</organism>
<protein>
    <submittedName>
        <fullName evidence="2">Uncharacterized protein</fullName>
    </submittedName>
</protein>
<name>A0ABN1CZX4_SACER</name>
<dbReference type="RefSeq" id="WP_011874268.1">
    <property type="nucleotide sequence ID" value="NZ_CP069353.1"/>
</dbReference>
<dbReference type="Proteomes" id="UP001500729">
    <property type="component" value="Unassembled WGS sequence"/>
</dbReference>
<reference evidence="2 3" key="1">
    <citation type="journal article" date="2019" name="Int. J. Syst. Evol. Microbiol.">
        <title>The Global Catalogue of Microorganisms (GCM) 10K type strain sequencing project: providing services to taxonomists for standard genome sequencing and annotation.</title>
        <authorList>
            <consortium name="The Broad Institute Genomics Platform"/>
            <consortium name="The Broad Institute Genome Sequencing Center for Infectious Disease"/>
            <person name="Wu L."/>
            <person name="Ma J."/>
        </authorList>
    </citation>
    <scope>NUCLEOTIDE SEQUENCE [LARGE SCALE GENOMIC DNA]</scope>
    <source>
        <strain evidence="2 3">JCM 10303</strain>
    </source>
</reference>
<keyword evidence="3" id="KW-1185">Reference proteome</keyword>
<accession>A0ABN1CZX4</accession>
<evidence type="ECO:0000313" key="2">
    <source>
        <dbReference type="EMBL" id="GAA0530525.1"/>
    </source>
</evidence>
<proteinExistence type="predicted"/>